<sequence length="86" mass="9354">MTGFHPEGTPISDIVAELDAAFLDPEEDVYESCLYSYVLEVGEAPPNIPAAQAAAVVLHSAVADEEPWTQSEWDIWGSSCGRSEER</sequence>
<keyword evidence="2" id="KW-1185">Reference proteome</keyword>
<evidence type="ECO:0000313" key="1">
    <source>
        <dbReference type="EMBL" id="KAK3260952.1"/>
    </source>
</evidence>
<evidence type="ECO:0000313" key="2">
    <source>
        <dbReference type="Proteomes" id="UP001190700"/>
    </source>
</evidence>
<protein>
    <submittedName>
        <fullName evidence="1">Uncharacterized protein</fullName>
    </submittedName>
</protein>
<name>A0AAE0FJQ7_9CHLO</name>
<accession>A0AAE0FJQ7</accession>
<comment type="caution">
    <text evidence="1">The sequence shown here is derived from an EMBL/GenBank/DDBJ whole genome shotgun (WGS) entry which is preliminary data.</text>
</comment>
<dbReference type="AlphaFoldDB" id="A0AAE0FJQ7"/>
<gene>
    <name evidence="1" type="ORF">CYMTET_30119</name>
</gene>
<organism evidence="1 2">
    <name type="scientific">Cymbomonas tetramitiformis</name>
    <dbReference type="NCBI Taxonomy" id="36881"/>
    <lineage>
        <taxon>Eukaryota</taxon>
        <taxon>Viridiplantae</taxon>
        <taxon>Chlorophyta</taxon>
        <taxon>Pyramimonadophyceae</taxon>
        <taxon>Pyramimonadales</taxon>
        <taxon>Pyramimonadaceae</taxon>
        <taxon>Cymbomonas</taxon>
    </lineage>
</organism>
<dbReference type="EMBL" id="LGRX02017294">
    <property type="protein sequence ID" value="KAK3260952.1"/>
    <property type="molecule type" value="Genomic_DNA"/>
</dbReference>
<dbReference type="Proteomes" id="UP001190700">
    <property type="component" value="Unassembled WGS sequence"/>
</dbReference>
<proteinExistence type="predicted"/>
<reference evidence="1 2" key="1">
    <citation type="journal article" date="2015" name="Genome Biol. Evol.">
        <title>Comparative Genomics of a Bacterivorous Green Alga Reveals Evolutionary Causalities and Consequences of Phago-Mixotrophic Mode of Nutrition.</title>
        <authorList>
            <person name="Burns J.A."/>
            <person name="Paasch A."/>
            <person name="Narechania A."/>
            <person name="Kim E."/>
        </authorList>
    </citation>
    <scope>NUCLEOTIDE SEQUENCE [LARGE SCALE GENOMIC DNA]</scope>
    <source>
        <strain evidence="1 2">PLY_AMNH</strain>
    </source>
</reference>